<comment type="caution">
    <text evidence="2">The sequence shown here is derived from an EMBL/GenBank/DDBJ whole genome shotgun (WGS) entry which is preliminary data.</text>
</comment>
<protein>
    <submittedName>
        <fullName evidence="2">Uncharacterized protein</fullName>
    </submittedName>
</protein>
<sequence length="260" mass="28311">MALVLPIVGMQIFAVISILVFHSESPLVTKRQRRPYVISSCIILVLSTLGISIDLVKFANFIIRVADGRASDPGADTAWWALMGDVCNFLAVVFGDAVLVYRCYIIWNDRKWVITVPVLLLLSFIALGIASAAYDLDDHKHDIGFTSAWHFASAALNTVVTALIVGRLIHSRRRLAKLTSATNPRMYTGAVTILVESALPLTVVATLSAIMNPPSLKIPESSVFTALWVATASLTAHPAKVSALLFVMSGLRIKRLIEQV</sequence>
<feature type="transmembrane region" description="Helical" evidence="1">
    <location>
        <begin position="223"/>
        <end position="247"/>
    </location>
</feature>
<keyword evidence="1" id="KW-1133">Transmembrane helix</keyword>
<dbReference type="HOGENOM" id="CLU_044614_4_0_1"/>
<reference evidence="2 3" key="1">
    <citation type="journal article" date="2010" name="Proc. Natl. Acad. Sci. U.S.A.">
        <title>Insights into evolution of multicellular fungi from the assembled chromosomes of the mushroom Coprinopsis cinerea (Coprinus cinereus).</title>
        <authorList>
            <person name="Stajich J.E."/>
            <person name="Wilke S.K."/>
            <person name="Ahren D."/>
            <person name="Au C.H."/>
            <person name="Birren B.W."/>
            <person name="Borodovsky M."/>
            <person name="Burns C."/>
            <person name="Canback B."/>
            <person name="Casselton L.A."/>
            <person name="Cheng C.K."/>
            <person name="Deng J."/>
            <person name="Dietrich F.S."/>
            <person name="Fargo D.C."/>
            <person name="Farman M.L."/>
            <person name="Gathman A.C."/>
            <person name="Goldberg J."/>
            <person name="Guigo R."/>
            <person name="Hoegger P.J."/>
            <person name="Hooker J.B."/>
            <person name="Huggins A."/>
            <person name="James T.Y."/>
            <person name="Kamada T."/>
            <person name="Kilaru S."/>
            <person name="Kodira C."/>
            <person name="Kues U."/>
            <person name="Kupfer D."/>
            <person name="Kwan H.S."/>
            <person name="Lomsadze A."/>
            <person name="Li W."/>
            <person name="Lilly W.W."/>
            <person name="Ma L.J."/>
            <person name="Mackey A.J."/>
            <person name="Manning G."/>
            <person name="Martin F."/>
            <person name="Muraguchi H."/>
            <person name="Natvig D.O."/>
            <person name="Palmerini H."/>
            <person name="Ramesh M.A."/>
            <person name="Rehmeyer C.J."/>
            <person name="Roe B.A."/>
            <person name="Shenoy N."/>
            <person name="Stanke M."/>
            <person name="Ter-Hovhannisyan V."/>
            <person name="Tunlid A."/>
            <person name="Velagapudi R."/>
            <person name="Vision T.J."/>
            <person name="Zeng Q."/>
            <person name="Zolan M.E."/>
            <person name="Pukkila P.J."/>
        </authorList>
    </citation>
    <scope>NUCLEOTIDE SEQUENCE [LARGE SCALE GENOMIC DNA]</scope>
    <source>
        <strain evidence="3">Okayama-7 / 130 / ATCC MYA-4618 / FGSC 9003</strain>
    </source>
</reference>
<feature type="transmembrane region" description="Helical" evidence="1">
    <location>
        <begin position="112"/>
        <end position="136"/>
    </location>
</feature>
<evidence type="ECO:0000313" key="2">
    <source>
        <dbReference type="EMBL" id="EFI27057.1"/>
    </source>
</evidence>
<feature type="transmembrane region" description="Helical" evidence="1">
    <location>
        <begin position="148"/>
        <end position="169"/>
    </location>
</feature>
<dbReference type="InParanoid" id="D6RPN7"/>
<dbReference type="Proteomes" id="UP000001861">
    <property type="component" value="Unassembled WGS sequence"/>
</dbReference>
<dbReference type="OMA" id="MQGNTEG"/>
<feature type="transmembrane region" description="Helical" evidence="1">
    <location>
        <begin position="35"/>
        <end position="58"/>
    </location>
</feature>
<dbReference type="KEGG" id="cci:CC1G_15188"/>
<organism evidence="2 3">
    <name type="scientific">Coprinopsis cinerea (strain Okayama-7 / 130 / ATCC MYA-4618 / FGSC 9003)</name>
    <name type="common">Inky cap fungus</name>
    <name type="synonym">Hormographiella aspergillata</name>
    <dbReference type="NCBI Taxonomy" id="240176"/>
    <lineage>
        <taxon>Eukaryota</taxon>
        <taxon>Fungi</taxon>
        <taxon>Dikarya</taxon>
        <taxon>Basidiomycota</taxon>
        <taxon>Agaricomycotina</taxon>
        <taxon>Agaricomycetes</taxon>
        <taxon>Agaricomycetidae</taxon>
        <taxon>Agaricales</taxon>
        <taxon>Agaricineae</taxon>
        <taxon>Psathyrellaceae</taxon>
        <taxon>Coprinopsis</taxon>
    </lineage>
</organism>
<dbReference type="GeneID" id="9378902"/>
<feature type="transmembrane region" description="Helical" evidence="1">
    <location>
        <begin position="190"/>
        <end position="211"/>
    </location>
</feature>
<evidence type="ECO:0000256" key="1">
    <source>
        <dbReference type="SAM" id="Phobius"/>
    </source>
</evidence>
<keyword evidence="1" id="KW-0812">Transmembrane</keyword>
<proteinExistence type="predicted"/>
<dbReference type="AlphaFoldDB" id="D6RPN7"/>
<keyword evidence="1" id="KW-0472">Membrane</keyword>
<keyword evidence="3" id="KW-1185">Reference proteome</keyword>
<name>D6RPN7_COPC7</name>
<dbReference type="VEuPathDB" id="FungiDB:CC1G_15188"/>
<accession>D6RPN7</accession>
<feature type="transmembrane region" description="Helical" evidence="1">
    <location>
        <begin position="6"/>
        <end position="23"/>
    </location>
</feature>
<dbReference type="EMBL" id="AACS02000009">
    <property type="protein sequence ID" value="EFI27057.1"/>
    <property type="molecule type" value="Genomic_DNA"/>
</dbReference>
<dbReference type="RefSeq" id="XP_002910551.1">
    <property type="nucleotide sequence ID" value="XM_002910505.1"/>
</dbReference>
<feature type="transmembrane region" description="Helical" evidence="1">
    <location>
        <begin position="78"/>
        <end position="100"/>
    </location>
</feature>
<gene>
    <name evidence="2" type="ORF">CC1G_15188</name>
</gene>
<evidence type="ECO:0000313" key="3">
    <source>
        <dbReference type="Proteomes" id="UP000001861"/>
    </source>
</evidence>
<dbReference type="OrthoDB" id="2796825at2759"/>